<dbReference type="PROSITE" id="PS50977">
    <property type="entry name" value="HTH_TETR_2"/>
    <property type="match status" value="1"/>
</dbReference>
<dbReference type="AlphaFoldDB" id="A0A1B1AVC0"/>
<dbReference type="SUPFAM" id="SSF48498">
    <property type="entry name" value="Tetracyclin repressor-like, C-terminal domain"/>
    <property type="match status" value="1"/>
</dbReference>
<dbReference type="OrthoDB" id="3827407at2"/>
<dbReference type="PANTHER" id="PTHR47506:SF3">
    <property type="entry name" value="HTH-TYPE TRANSCRIPTIONAL REGULATOR LMRA"/>
    <property type="match status" value="1"/>
</dbReference>
<dbReference type="InterPro" id="IPR011075">
    <property type="entry name" value="TetR_C"/>
</dbReference>
<reference evidence="6 7" key="1">
    <citation type="submission" date="2016-06" db="EMBL/GenBank/DDBJ databases">
        <title>Complete genome sequence of Streptomyces griseochromogenes ATCC 14511, the Blasticidin S producer.</title>
        <authorList>
            <person name="Wu L."/>
        </authorList>
    </citation>
    <scope>NUCLEOTIDE SEQUENCE [LARGE SCALE GENOMIC DNA]</scope>
    <source>
        <strain evidence="6 7">ATCC 14511</strain>
    </source>
</reference>
<evidence type="ECO:0000256" key="4">
    <source>
        <dbReference type="PROSITE-ProRule" id="PRU00335"/>
    </source>
</evidence>
<dbReference type="InterPro" id="IPR001647">
    <property type="entry name" value="HTH_TetR"/>
</dbReference>
<evidence type="ECO:0000256" key="3">
    <source>
        <dbReference type="ARBA" id="ARBA00023163"/>
    </source>
</evidence>
<proteinExistence type="predicted"/>
<dbReference type="Pfam" id="PF00440">
    <property type="entry name" value="TetR_N"/>
    <property type="match status" value="1"/>
</dbReference>
<dbReference type="PANTHER" id="PTHR47506">
    <property type="entry name" value="TRANSCRIPTIONAL REGULATORY PROTEIN"/>
    <property type="match status" value="1"/>
</dbReference>
<dbReference type="GO" id="GO:0003677">
    <property type="term" value="F:DNA binding"/>
    <property type="evidence" value="ECO:0007669"/>
    <property type="project" value="UniProtKB-UniRule"/>
</dbReference>
<keyword evidence="2 4" id="KW-0238">DNA-binding</keyword>
<protein>
    <submittedName>
        <fullName evidence="6">TetR family transcriptional regulator</fullName>
    </submittedName>
</protein>
<evidence type="ECO:0000256" key="2">
    <source>
        <dbReference type="ARBA" id="ARBA00023125"/>
    </source>
</evidence>
<dbReference type="InterPro" id="IPR036271">
    <property type="entry name" value="Tet_transcr_reg_TetR-rel_C_sf"/>
</dbReference>
<evidence type="ECO:0000313" key="6">
    <source>
        <dbReference type="EMBL" id="ANP50460.1"/>
    </source>
</evidence>
<accession>A0A1B1AVC0</accession>
<gene>
    <name evidence="6" type="ORF">AVL59_13275</name>
</gene>
<name>A0A1B1AVC0_9ACTN</name>
<dbReference type="EMBL" id="CP016279">
    <property type="protein sequence ID" value="ANP50460.1"/>
    <property type="molecule type" value="Genomic_DNA"/>
</dbReference>
<keyword evidence="1" id="KW-0805">Transcription regulation</keyword>
<evidence type="ECO:0000259" key="5">
    <source>
        <dbReference type="PROSITE" id="PS50977"/>
    </source>
</evidence>
<dbReference type="Proteomes" id="UP000092659">
    <property type="component" value="Chromosome"/>
</dbReference>
<keyword evidence="3" id="KW-0804">Transcription</keyword>
<evidence type="ECO:0000313" key="7">
    <source>
        <dbReference type="Proteomes" id="UP000092659"/>
    </source>
</evidence>
<sequence>MSEDEARLTAKGRATRARIVQAAADLMFERGVAGTSTEDVRESAGVSNSQLYHYFNDKNRLVRAVIVHQTQQVLDAQQPLLGRLDSFGALEAWRDLLIDLQQQRDCRGGCPIGSLAGELADADEEARKLLVTGFARWESAIRDGLASMRDRGELRPDADPDQLALVALTALQGGLLLTETRRDVAPLRAGLNAAIAYIRSHAA</sequence>
<organism evidence="6 7">
    <name type="scientific">Streptomyces griseochromogenes</name>
    <dbReference type="NCBI Taxonomy" id="68214"/>
    <lineage>
        <taxon>Bacteria</taxon>
        <taxon>Bacillati</taxon>
        <taxon>Actinomycetota</taxon>
        <taxon>Actinomycetes</taxon>
        <taxon>Kitasatosporales</taxon>
        <taxon>Streptomycetaceae</taxon>
        <taxon>Streptomyces</taxon>
    </lineage>
</organism>
<dbReference type="InterPro" id="IPR009057">
    <property type="entry name" value="Homeodomain-like_sf"/>
</dbReference>
<evidence type="ECO:0000256" key="1">
    <source>
        <dbReference type="ARBA" id="ARBA00023015"/>
    </source>
</evidence>
<dbReference type="Gene3D" id="1.10.357.10">
    <property type="entry name" value="Tetracycline Repressor, domain 2"/>
    <property type="match status" value="1"/>
</dbReference>
<dbReference type="Pfam" id="PF16925">
    <property type="entry name" value="TetR_C_13"/>
    <property type="match status" value="1"/>
</dbReference>
<dbReference type="PRINTS" id="PR00455">
    <property type="entry name" value="HTHTETR"/>
</dbReference>
<feature type="DNA-binding region" description="H-T-H motif" evidence="4">
    <location>
        <begin position="36"/>
        <end position="55"/>
    </location>
</feature>
<dbReference type="SUPFAM" id="SSF46689">
    <property type="entry name" value="Homeodomain-like"/>
    <property type="match status" value="1"/>
</dbReference>
<dbReference type="STRING" id="68214.AVL59_13275"/>
<dbReference type="KEGG" id="sgs:AVL59_13275"/>
<feature type="domain" description="HTH tetR-type" evidence="5">
    <location>
        <begin position="13"/>
        <end position="73"/>
    </location>
</feature>